<proteinExistence type="inferred from homology"/>
<organism evidence="4 5">
    <name type="scientific">Dolichospermum circinale CS-537/01</name>
    <dbReference type="NCBI Taxonomy" id="3021739"/>
    <lineage>
        <taxon>Bacteria</taxon>
        <taxon>Bacillati</taxon>
        <taxon>Cyanobacteriota</taxon>
        <taxon>Cyanophyceae</taxon>
        <taxon>Nostocales</taxon>
        <taxon>Aphanizomenonaceae</taxon>
        <taxon>Dolichospermum</taxon>
        <taxon>Dolichospermum circinale</taxon>
    </lineage>
</organism>
<evidence type="ECO:0000256" key="1">
    <source>
        <dbReference type="ARBA" id="ARBA00043985"/>
    </source>
</evidence>
<protein>
    <submittedName>
        <fullName evidence="4">PspA/IM30 family protein</fullName>
    </submittedName>
</protein>
<name>A0ABT5A0I5_9CYAN</name>
<sequence>MGLFDRLKRVVGANLNDLVSKAEDPEKMLEQALLEMQEDMVKLRQGVAQAIAAQKRTEKQYNEAVNEVNKWQRNAQLALQKGDEDLARQALERKKTYNDTSVALKTSLDQQNIQVEGLKKNLIQLESKISEAKTKKEMLKARITAAKAQEQLGNMVSGMSTSSAMAAFERMEEKVLLQESRAQSTAELISSDLESQFAKLESGSDIDDELAALKASLAPAPEPKLLKPEQPTSTAKSTQPVDADLEELKRQLDKL</sequence>
<keyword evidence="2" id="KW-0175">Coiled coil</keyword>
<dbReference type="Pfam" id="PF04012">
    <property type="entry name" value="PspA_IM30"/>
    <property type="match status" value="1"/>
</dbReference>
<keyword evidence="5" id="KW-1185">Reference proteome</keyword>
<evidence type="ECO:0000256" key="2">
    <source>
        <dbReference type="SAM" id="Coils"/>
    </source>
</evidence>
<dbReference type="Proteomes" id="UP001212123">
    <property type="component" value="Unassembled WGS sequence"/>
</dbReference>
<reference evidence="4 5" key="1">
    <citation type="submission" date="2023-01" db="EMBL/GenBank/DDBJ databases">
        <title>Genomes from the Australian National Cyanobacteria Reference Collection.</title>
        <authorList>
            <person name="Willis A."/>
            <person name="Lee E.M.F."/>
        </authorList>
    </citation>
    <scope>NUCLEOTIDE SEQUENCE [LARGE SCALE GENOMIC DNA]</scope>
    <source>
        <strain evidence="4 5">CS-537/01</strain>
    </source>
</reference>
<feature type="region of interest" description="Disordered" evidence="3">
    <location>
        <begin position="217"/>
        <end position="244"/>
    </location>
</feature>
<dbReference type="RefSeq" id="WP_028083892.1">
    <property type="nucleotide sequence ID" value="NZ_JAQMTU010000016.1"/>
</dbReference>
<dbReference type="PANTHER" id="PTHR31088">
    <property type="entry name" value="MEMBRANE-ASSOCIATED PROTEIN VIPP1, CHLOROPLASTIC"/>
    <property type="match status" value="1"/>
</dbReference>
<accession>A0ABT5A0I5</accession>
<dbReference type="InterPro" id="IPR007157">
    <property type="entry name" value="PspA_VIPP1"/>
</dbReference>
<evidence type="ECO:0000313" key="4">
    <source>
        <dbReference type="EMBL" id="MDB9485402.1"/>
    </source>
</evidence>
<evidence type="ECO:0000313" key="5">
    <source>
        <dbReference type="Proteomes" id="UP001212123"/>
    </source>
</evidence>
<feature type="coiled-coil region" evidence="2">
    <location>
        <begin position="47"/>
        <end position="81"/>
    </location>
</feature>
<comment type="caution">
    <text evidence="4">The sequence shown here is derived from an EMBL/GenBank/DDBJ whole genome shotgun (WGS) entry which is preliminary data.</text>
</comment>
<feature type="coiled-coil region" evidence="2">
    <location>
        <begin position="108"/>
        <end position="149"/>
    </location>
</feature>
<dbReference type="EMBL" id="JAQMTU010000016">
    <property type="protein sequence ID" value="MDB9485402.1"/>
    <property type="molecule type" value="Genomic_DNA"/>
</dbReference>
<evidence type="ECO:0000256" key="3">
    <source>
        <dbReference type="SAM" id="MobiDB-lite"/>
    </source>
</evidence>
<comment type="similarity">
    <text evidence="1">Belongs to the PspA/Vipp/IM30 family.</text>
</comment>
<gene>
    <name evidence="4" type="ORF">PN492_02370</name>
</gene>
<dbReference type="PANTHER" id="PTHR31088:SF6">
    <property type="entry name" value="PHAGE SHOCK PROTEIN A"/>
    <property type="match status" value="1"/>
</dbReference>